<evidence type="ECO:0000313" key="4">
    <source>
        <dbReference type="EMBL" id="GAA1603687.1"/>
    </source>
</evidence>
<feature type="signal peptide" evidence="2">
    <location>
        <begin position="1"/>
        <end position="17"/>
    </location>
</feature>
<dbReference type="Proteomes" id="UP001500393">
    <property type="component" value="Unassembled WGS sequence"/>
</dbReference>
<comment type="caution">
    <text evidence="4">The sequence shown here is derived from an EMBL/GenBank/DDBJ whole genome shotgun (WGS) entry which is preliminary data.</text>
</comment>
<name>A0ABN2ECU2_9ACTN</name>
<dbReference type="Pfam" id="PF02371">
    <property type="entry name" value="Transposase_20"/>
    <property type="match status" value="1"/>
</dbReference>
<reference evidence="4 5" key="1">
    <citation type="journal article" date="2019" name="Int. J. Syst. Evol. Microbiol.">
        <title>The Global Catalogue of Microorganisms (GCM) 10K type strain sequencing project: providing services to taxonomists for standard genome sequencing and annotation.</title>
        <authorList>
            <consortium name="The Broad Institute Genomics Platform"/>
            <consortium name="The Broad Institute Genome Sequencing Center for Infectious Disease"/>
            <person name="Wu L."/>
            <person name="Ma J."/>
        </authorList>
    </citation>
    <scope>NUCLEOTIDE SEQUENCE [LARGE SCALE GENOMIC DNA]</scope>
    <source>
        <strain evidence="4 5">JCM 14969</strain>
    </source>
</reference>
<evidence type="ECO:0000259" key="3">
    <source>
        <dbReference type="Pfam" id="PF02371"/>
    </source>
</evidence>
<proteinExistence type="predicted"/>
<feature type="compositionally biased region" description="Low complexity" evidence="1">
    <location>
        <begin position="268"/>
        <end position="278"/>
    </location>
</feature>
<accession>A0ABN2ECU2</accession>
<gene>
    <name evidence="4" type="ORF">GCM10009789_67130</name>
</gene>
<evidence type="ECO:0000256" key="2">
    <source>
        <dbReference type="SAM" id="SignalP"/>
    </source>
</evidence>
<evidence type="ECO:0000256" key="1">
    <source>
        <dbReference type="SAM" id="MobiDB-lite"/>
    </source>
</evidence>
<feature type="region of interest" description="Disordered" evidence="1">
    <location>
        <begin position="198"/>
        <end position="316"/>
    </location>
</feature>
<dbReference type="InterPro" id="IPR003346">
    <property type="entry name" value="Transposase_20"/>
</dbReference>
<organism evidence="4 5">
    <name type="scientific">Kribbella sancticallisti</name>
    <dbReference type="NCBI Taxonomy" id="460087"/>
    <lineage>
        <taxon>Bacteria</taxon>
        <taxon>Bacillati</taxon>
        <taxon>Actinomycetota</taxon>
        <taxon>Actinomycetes</taxon>
        <taxon>Propionibacteriales</taxon>
        <taxon>Kribbellaceae</taxon>
        <taxon>Kribbella</taxon>
    </lineage>
</organism>
<evidence type="ECO:0000313" key="5">
    <source>
        <dbReference type="Proteomes" id="UP001500393"/>
    </source>
</evidence>
<feature type="compositionally biased region" description="Low complexity" evidence="1">
    <location>
        <begin position="198"/>
        <end position="234"/>
    </location>
</feature>
<feature type="domain" description="Transposase IS116/IS110/IS902 C-terminal" evidence="3">
    <location>
        <begin position="117"/>
        <end position="182"/>
    </location>
</feature>
<keyword evidence="5" id="KW-1185">Reference proteome</keyword>
<keyword evidence="2" id="KW-0732">Signal</keyword>
<protein>
    <recommendedName>
        <fullName evidence="3">Transposase IS116/IS110/IS902 C-terminal domain-containing protein</fullName>
    </recommendedName>
</protein>
<sequence>MLRAFFPAALSAFPNLATKTALLILAAAPTPRHARALSRDQIRDLLTSAGRICLRDNEVERLHQTFAVPQLHQPPAVEDAMGVAVRSIVATLMGTAAAIVELQAALAARFDNHPDAAILRRLPGLGVVLGGRVLGEFGDDPDRFLDAASRRRYAGTAPVTRASGMSRVVLLRRARNQRLADACRWWAFNSMQHSEVPWPTTVDDAPPATPTKPRCVASAANSSGNSTTASNTTSPIARTSPGPPPPATLHRPRPEPPAGQPPNHGAQRRGQGLPPGRRAASRSALDVAAKTRTITGAGRWRPTDDVAAGDNQAGER</sequence>
<feature type="chain" id="PRO_5046571542" description="Transposase IS116/IS110/IS902 C-terminal domain-containing protein" evidence="2">
    <location>
        <begin position="18"/>
        <end position="316"/>
    </location>
</feature>
<dbReference type="EMBL" id="BAAAOS010000053">
    <property type="protein sequence ID" value="GAA1603687.1"/>
    <property type="molecule type" value="Genomic_DNA"/>
</dbReference>